<comment type="caution">
    <text evidence="2">The sequence shown here is derived from an EMBL/GenBank/DDBJ whole genome shotgun (WGS) entry which is preliminary data.</text>
</comment>
<organism evidence="2 3">
    <name type="scientific">Nibrella saemangeumensis</name>
    <dbReference type="NCBI Taxonomy" id="1084526"/>
    <lineage>
        <taxon>Bacteria</taxon>
        <taxon>Pseudomonadati</taxon>
        <taxon>Bacteroidota</taxon>
        <taxon>Cytophagia</taxon>
        <taxon>Cytophagales</taxon>
        <taxon>Spirosomataceae</taxon>
        <taxon>Nibrella</taxon>
    </lineage>
</organism>
<dbReference type="Pfam" id="PF14344">
    <property type="entry name" value="DUF4397"/>
    <property type="match status" value="1"/>
</dbReference>
<reference evidence="3" key="1">
    <citation type="journal article" date="2019" name="Int. J. Syst. Evol. Microbiol.">
        <title>The Global Catalogue of Microorganisms (GCM) 10K type strain sequencing project: providing services to taxonomists for standard genome sequencing and annotation.</title>
        <authorList>
            <consortium name="The Broad Institute Genomics Platform"/>
            <consortium name="The Broad Institute Genome Sequencing Center for Infectious Disease"/>
            <person name="Wu L."/>
            <person name="Ma J."/>
        </authorList>
    </citation>
    <scope>NUCLEOTIDE SEQUENCE [LARGE SCALE GENOMIC DNA]</scope>
    <source>
        <strain evidence="3">JCM 17927</strain>
    </source>
</reference>
<accession>A0ABP8MMY3</accession>
<dbReference type="InterPro" id="IPR025510">
    <property type="entry name" value="DUF4397"/>
</dbReference>
<gene>
    <name evidence="2" type="ORF">GCM10023189_14950</name>
</gene>
<evidence type="ECO:0000313" key="3">
    <source>
        <dbReference type="Proteomes" id="UP001501175"/>
    </source>
</evidence>
<dbReference type="EMBL" id="BAABHD010000021">
    <property type="protein sequence ID" value="GAA4452088.1"/>
    <property type="molecule type" value="Genomic_DNA"/>
</dbReference>
<proteinExistence type="predicted"/>
<keyword evidence="3" id="KW-1185">Reference proteome</keyword>
<evidence type="ECO:0000313" key="2">
    <source>
        <dbReference type="EMBL" id="GAA4452088.1"/>
    </source>
</evidence>
<dbReference type="PROSITE" id="PS51257">
    <property type="entry name" value="PROKAR_LIPOPROTEIN"/>
    <property type="match status" value="1"/>
</dbReference>
<protein>
    <recommendedName>
        <fullName evidence="1">DUF4397 domain-containing protein</fullName>
    </recommendedName>
</protein>
<feature type="domain" description="DUF4397" evidence="1">
    <location>
        <begin position="35"/>
        <end position="178"/>
    </location>
</feature>
<dbReference type="Proteomes" id="UP001501175">
    <property type="component" value="Unassembled WGS sequence"/>
</dbReference>
<name>A0ABP8MMY3_9BACT</name>
<dbReference type="RefSeq" id="WP_345242136.1">
    <property type="nucleotide sequence ID" value="NZ_BAABHD010000021.1"/>
</dbReference>
<sequence length="259" mass="26739">MLKNSLYVLSAAALLVLSCEKNTVPVQDTPVTSGARVKLFHAAPEAPGVNLFVNDQKISANTPVGATATSPGTPAPIAFGGTFPGATNANYAVIGTAAGQQKTVKISAPASGTVTSETVLYNQPVTLEDNKYYTLFVAGAGTLPEVLLVNDDFSSATDNTRYYVRFINLIPGANEYDLALSNGTVIVPKLAYKASSAFVPVDGALASNFSLRLAGTTTAVGANYNFTGSTSGRVLTIVAVGIPGRTGTVAPRITGYINR</sequence>
<evidence type="ECO:0000259" key="1">
    <source>
        <dbReference type="Pfam" id="PF14344"/>
    </source>
</evidence>